<gene>
    <name evidence="2" type="ORF">K505DRAFT_287588</name>
</gene>
<evidence type="ECO:0000313" key="2">
    <source>
        <dbReference type="EMBL" id="KAF2787629.1"/>
    </source>
</evidence>
<feature type="signal peptide" evidence="1">
    <location>
        <begin position="1"/>
        <end position="17"/>
    </location>
</feature>
<name>A0A6A6WU54_9PLEO</name>
<keyword evidence="3" id="KW-1185">Reference proteome</keyword>
<feature type="chain" id="PRO_5025626740" description="Late sexual development protein" evidence="1">
    <location>
        <begin position="18"/>
        <end position="358"/>
    </location>
</feature>
<sequence length="358" mass="38486">MLSLLSFTALMAGIASAAPAAKREMSPDGVYFPLPNGFPNPSQDALLQIQLDADGTLPNGPPPPSLSPEGATNLKLIALNELFEVAFFNELVYNVTNKVHGYDLGYGHEYVMDALKAITAQEELHALNANGALKHFNQQPIEPCKYAFPVTDFQSAMALAATFTDVVLGTLQDVNEEFAKNGDFGLVRAVSSVIGNEGEQEGFFRLVQKKRPSAQPFLTTSVRDFAFTAIQSFVIPGSCPNINTIPLRTFKGLTLLSANIKPATQNLKFSFVQADSNTNDYSTLSLVYINQQNTPVVKALQNVVVENGNVVFEAAFPYDEFVMDGLTIAAVTKGAGPFASADEVAAATEFGPGLIEFD</sequence>
<evidence type="ECO:0000256" key="1">
    <source>
        <dbReference type="SAM" id="SignalP"/>
    </source>
</evidence>
<reference evidence="2" key="1">
    <citation type="journal article" date="2020" name="Stud. Mycol.">
        <title>101 Dothideomycetes genomes: a test case for predicting lifestyles and emergence of pathogens.</title>
        <authorList>
            <person name="Haridas S."/>
            <person name="Albert R."/>
            <person name="Binder M."/>
            <person name="Bloem J."/>
            <person name="Labutti K."/>
            <person name="Salamov A."/>
            <person name="Andreopoulos B."/>
            <person name="Baker S."/>
            <person name="Barry K."/>
            <person name="Bills G."/>
            <person name="Bluhm B."/>
            <person name="Cannon C."/>
            <person name="Castanera R."/>
            <person name="Culley D."/>
            <person name="Daum C."/>
            <person name="Ezra D."/>
            <person name="Gonzalez J."/>
            <person name="Henrissat B."/>
            <person name="Kuo A."/>
            <person name="Liang C."/>
            <person name="Lipzen A."/>
            <person name="Lutzoni F."/>
            <person name="Magnuson J."/>
            <person name="Mondo S."/>
            <person name="Nolan M."/>
            <person name="Ohm R."/>
            <person name="Pangilinan J."/>
            <person name="Park H.-J."/>
            <person name="Ramirez L."/>
            <person name="Alfaro M."/>
            <person name="Sun H."/>
            <person name="Tritt A."/>
            <person name="Yoshinaga Y."/>
            <person name="Zwiers L.-H."/>
            <person name="Turgeon B."/>
            <person name="Goodwin S."/>
            <person name="Spatafora J."/>
            <person name="Crous P."/>
            <person name="Grigoriev I."/>
        </authorList>
    </citation>
    <scope>NUCLEOTIDE SEQUENCE</scope>
    <source>
        <strain evidence="2">CBS 109.77</strain>
    </source>
</reference>
<dbReference type="Proteomes" id="UP000799757">
    <property type="component" value="Unassembled WGS sequence"/>
</dbReference>
<organism evidence="2 3">
    <name type="scientific">Melanomma pulvis-pyrius CBS 109.77</name>
    <dbReference type="NCBI Taxonomy" id="1314802"/>
    <lineage>
        <taxon>Eukaryota</taxon>
        <taxon>Fungi</taxon>
        <taxon>Dikarya</taxon>
        <taxon>Ascomycota</taxon>
        <taxon>Pezizomycotina</taxon>
        <taxon>Dothideomycetes</taxon>
        <taxon>Pleosporomycetidae</taxon>
        <taxon>Pleosporales</taxon>
        <taxon>Melanommataceae</taxon>
        <taxon>Melanomma</taxon>
    </lineage>
</organism>
<accession>A0A6A6WU54</accession>
<protein>
    <recommendedName>
        <fullName evidence="4">Late sexual development protein</fullName>
    </recommendedName>
</protein>
<dbReference type="AlphaFoldDB" id="A0A6A6WU54"/>
<dbReference type="OrthoDB" id="5293813at2759"/>
<evidence type="ECO:0008006" key="4">
    <source>
        <dbReference type="Google" id="ProtNLM"/>
    </source>
</evidence>
<dbReference type="EMBL" id="MU002296">
    <property type="protein sequence ID" value="KAF2787629.1"/>
    <property type="molecule type" value="Genomic_DNA"/>
</dbReference>
<proteinExistence type="predicted"/>
<keyword evidence="1" id="KW-0732">Signal</keyword>
<evidence type="ECO:0000313" key="3">
    <source>
        <dbReference type="Proteomes" id="UP000799757"/>
    </source>
</evidence>
<dbReference type="Pfam" id="PF13668">
    <property type="entry name" value="Ferritin_2"/>
    <property type="match status" value="1"/>
</dbReference>